<dbReference type="Proteomes" id="UP000027265">
    <property type="component" value="Unassembled WGS sequence"/>
</dbReference>
<gene>
    <name evidence="1" type="ORF">JAAARDRAFT_508201</name>
</gene>
<evidence type="ECO:0000313" key="2">
    <source>
        <dbReference type="Proteomes" id="UP000027265"/>
    </source>
</evidence>
<dbReference type="EMBL" id="KL197712">
    <property type="protein sequence ID" value="KDQ61394.1"/>
    <property type="molecule type" value="Genomic_DNA"/>
</dbReference>
<accession>A0A067Q331</accession>
<organism evidence="1 2">
    <name type="scientific">Jaapia argillacea MUCL 33604</name>
    <dbReference type="NCBI Taxonomy" id="933084"/>
    <lineage>
        <taxon>Eukaryota</taxon>
        <taxon>Fungi</taxon>
        <taxon>Dikarya</taxon>
        <taxon>Basidiomycota</taxon>
        <taxon>Agaricomycotina</taxon>
        <taxon>Agaricomycetes</taxon>
        <taxon>Agaricomycetidae</taxon>
        <taxon>Jaapiales</taxon>
        <taxon>Jaapiaceae</taxon>
        <taxon>Jaapia</taxon>
    </lineage>
</organism>
<keyword evidence="2" id="KW-1185">Reference proteome</keyword>
<sequence>MLNLSYAPSSNIPLCSSSRPLAKLSSCQTYGPSCYMKPPCNPPQLPFRKLPRERVAFQTESPSLSLL</sequence>
<protein>
    <submittedName>
        <fullName evidence="1">Uncharacterized protein</fullName>
    </submittedName>
</protein>
<dbReference type="HOGENOM" id="CLU_2812737_0_0_1"/>
<name>A0A067Q331_9AGAM</name>
<dbReference type="AlphaFoldDB" id="A0A067Q331"/>
<evidence type="ECO:0000313" key="1">
    <source>
        <dbReference type="EMBL" id="KDQ61394.1"/>
    </source>
</evidence>
<reference evidence="2" key="1">
    <citation type="journal article" date="2014" name="Proc. Natl. Acad. Sci. U.S.A.">
        <title>Extensive sampling of basidiomycete genomes demonstrates inadequacy of the white-rot/brown-rot paradigm for wood decay fungi.</title>
        <authorList>
            <person name="Riley R."/>
            <person name="Salamov A.A."/>
            <person name="Brown D.W."/>
            <person name="Nagy L.G."/>
            <person name="Floudas D."/>
            <person name="Held B.W."/>
            <person name="Levasseur A."/>
            <person name="Lombard V."/>
            <person name="Morin E."/>
            <person name="Otillar R."/>
            <person name="Lindquist E.A."/>
            <person name="Sun H."/>
            <person name="LaButti K.M."/>
            <person name="Schmutz J."/>
            <person name="Jabbour D."/>
            <person name="Luo H."/>
            <person name="Baker S.E."/>
            <person name="Pisabarro A.G."/>
            <person name="Walton J.D."/>
            <person name="Blanchette R.A."/>
            <person name="Henrissat B."/>
            <person name="Martin F."/>
            <person name="Cullen D."/>
            <person name="Hibbett D.S."/>
            <person name="Grigoriev I.V."/>
        </authorList>
    </citation>
    <scope>NUCLEOTIDE SEQUENCE [LARGE SCALE GENOMIC DNA]</scope>
    <source>
        <strain evidence="2">MUCL 33604</strain>
    </source>
</reference>
<dbReference type="InParanoid" id="A0A067Q331"/>
<proteinExistence type="predicted"/>